<evidence type="ECO:0000256" key="8">
    <source>
        <dbReference type="RuleBase" id="RU361169"/>
    </source>
</evidence>
<accession>A0AAV0KKM1</accession>
<dbReference type="SUPFAM" id="SSF51126">
    <property type="entry name" value="Pectin lyase-like"/>
    <property type="match status" value="1"/>
</dbReference>
<comment type="caution">
    <text evidence="10">The sequence shown here is derived from an EMBL/GenBank/DDBJ whole genome shotgun (WGS) entry which is preliminary data.</text>
</comment>
<dbReference type="InterPro" id="IPR000743">
    <property type="entry name" value="Glyco_hydro_28"/>
</dbReference>
<keyword evidence="4" id="KW-0964">Secreted</keyword>
<dbReference type="Pfam" id="PF00295">
    <property type="entry name" value="Glyco_hydro_28"/>
    <property type="match status" value="1"/>
</dbReference>
<dbReference type="GO" id="GO:0004650">
    <property type="term" value="F:polygalacturonase activity"/>
    <property type="evidence" value="ECO:0007669"/>
    <property type="project" value="InterPro"/>
</dbReference>
<evidence type="ECO:0000256" key="1">
    <source>
        <dbReference type="ARBA" id="ARBA00004191"/>
    </source>
</evidence>
<feature type="region of interest" description="Disordered" evidence="9">
    <location>
        <begin position="77"/>
        <end position="96"/>
    </location>
</feature>
<keyword evidence="7" id="KW-0961">Cell wall biogenesis/degradation</keyword>
<protein>
    <recommendedName>
        <fullName evidence="12">Polygalacturonase</fullName>
    </recommendedName>
</protein>
<evidence type="ECO:0000313" key="10">
    <source>
        <dbReference type="EMBL" id="CAI0421466.1"/>
    </source>
</evidence>
<keyword evidence="5 8" id="KW-0378">Hydrolase</keyword>
<comment type="similarity">
    <text evidence="2 8">Belongs to the glycosyl hydrolase 28 family.</text>
</comment>
<comment type="subcellular location">
    <subcellularLocation>
        <location evidence="1">Secreted</location>
        <location evidence="1">Cell wall</location>
    </subcellularLocation>
</comment>
<dbReference type="InterPro" id="IPR011050">
    <property type="entry name" value="Pectin_lyase_fold/virulence"/>
</dbReference>
<name>A0AAV0KKM1_9ROSI</name>
<evidence type="ECO:0000256" key="7">
    <source>
        <dbReference type="ARBA" id="ARBA00023316"/>
    </source>
</evidence>
<proteinExistence type="inferred from homology"/>
<organism evidence="10 11">
    <name type="scientific">Linum tenue</name>
    <dbReference type="NCBI Taxonomy" id="586396"/>
    <lineage>
        <taxon>Eukaryota</taxon>
        <taxon>Viridiplantae</taxon>
        <taxon>Streptophyta</taxon>
        <taxon>Embryophyta</taxon>
        <taxon>Tracheophyta</taxon>
        <taxon>Spermatophyta</taxon>
        <taxon>Magnoliopsida</taxon>
        <taxon>eudicotyledons</taxon>
        <taxon>Gunneridae</taxon>
        <taxon>Pentapetalae</taxon>
        <taxon>rosids</taxon>
        <taxon>fabids</taxon>
        <taxon>Malpighiales</taxon>
        <taxon>Linaceae</taxon>
        <taxon>Linum</taxon>
    </lineage>
</organism>
<reference evidence="10" key="1">
    <citation type="submission" date="2022-08" db="EMBL/GenBank/DDBJ databases">
        <authorList>
            <person name="Gutierrez-Valencia J."/>
        </authorList>
    </citation>
    <scope>NUCLEOTIDE SEQUENCE</scope>
</reference>
<evidence type="ECO:0000256" key="9">
    <source>
        <dbReference type="SAM" id="MobiDB-lite"/>
    </source>
</evidence>
<dbReference type="AlphaFoldDB" id="A0AAV0KKM1"/>
<dbReference type="Gene3D" id="2.160.20.10">
    <property type="entry name" value="Single-stranded right-handed beta-helix, Pectin lyase-like"/>
    <property type="match status" value="1"/>
</dbReference>
<dbReference type="GO" id="GO:0071555">
    <property type="term" value="P:cell wall organization"/>
    <property type="evidence" value="ECO:0007669"/>
    <property type="project" value="UniProtKB-KW"/>
</dbReference>
<keyword evidence="11" id="KW-1185">Reference proteome</keyword>
<keyword evidence="6 8" id="KW-0326">Glycosidase</keyword>
<evidence type="ECO:0000256" key="3">
    <source>
        <dbReference type="ARBA" id="ARBA00022512"/>
    </source>
</evidence>
<sequence length="96" mass="10100">MNNVQNPIVIDQNYCPGEKGCPGQDSGIKVSDVTYQDVHGSSRTEVAIKFACSKSNPCTGIRLDGVKLTYENQAADSSCQNADGTTSGVVQPSSCL</sequence>
<evidence type="ECO:0000256" key="5">
    <source>
        <dbReference type="ARBA" id="ARBA00022801"/>
    </source>
</evidence>
<dbReference type="GO" id="GO:0005975">
    <property type="term" value="P:carbohydrate metabolic process"/>
    <property type="evidence" value="ECO:0007669"/>
    <property type="project" value="InterPro"/>
</dbReference>
<evidence type="ECO:0008006" key="12">
    <source>
        <dbReference type="Google" id="ProtNLM"/>
    </source>
</evidence>
<evidence type="ECO:0000256" key="6">
    <source>
        <dbReference type="ARBA" id="ARBA00023295"/>
    </source>
</evidence>
<gene>
    <name evidence="10" type="ORF">LITE_LOCUS18750</name>
</gene>
<keyword evidence="3" id="KW-0134">Cell wall</keyword>
<evidence type="ECO:0000256" key="2">
    <source>
        <dbReference type="ARBA" id="ARBA00008834"/>
    </source>
</evidence>
<dbReference type="EMBL" id="CAMGYJ010000005">
    <property type="protein sequence ID" value="CAI0421466.1"/>
    <property type="molecule type" value="Genomic_DNA"/>
</dbReference>
<dbReference type="InterPro" id="IPR012334">
    <property type="entry name" value="Pectin_lyas_fold"/>
</dbReference>
<evidence type="ECO:0000313" key="11">
    <source>
        <dbReference type="Proteomes" id="UP001154282"/>
    </source>
</evidence>
<dbReference type="PANTHER" id="PTHR31375">
    <property type="match status" value="1"/>
</dbReference>
<evidence type="ECO:0000256" key="4">
    <source>
        <dbReference type="ARBA" id="ARBA00022525"/>
    </source>
</evidence>
<dbReference type="Proteomes" id="UP001154282">
    <property type="component" value="Unassembled WGS sequence"/>
</dbReference>